<dbReference type="InterPro" id="IPR020569">
    <property type="entry name" value="UPF0029_Impact_CS"/>
</dbReference>
<keyword evidence="6" id="KW-1185">Reference proteome</keyword>
<proteinExistence type="inferred from homology"/>
<reference evidence="4" key="3">
    <citation type="submission" date="2010-09" db="EMBL/GenBank/DDBJ databases">
        <title>Annotation of Gaeumannomyces graminis var. tritici R3-111a-1.</title>
        <authorList>
            <consortium name="The Broad Institute Genome Sequencing Platform"/>
            <person name="Ma L.-J."/>
            <person name="Dead R."/>
            <person name="Young S.K."/>
            <person name="Zeng Q."/>
            <person name="Gargeya S."/>
            <person name="Fitzgerald M."/>
            <person name="Haas B."/>
            <person name="Abouelleil A."/>
            <person name="Alvarado L."/>
            <person name="Arachchi H.M."/>
            <person name="Berlin A."/>
            <person name="Brown A."/>
            <person name="Chapman S.B."/>
            <person name="Chen Z."/>
            <person name="Dunbar C."/>
            <person name="Freedman E."/>
            <person name="Gearin G."/>
            <person name="Gellesch M."/>
            <person name="Goldberg J."/>
            <person name="Griggs A."/>
            <person name="Gujja S."/>
            <person name="Heiman D."/>
            <person name="Howarth C."/>
            <person name="Larson L."/>
            <person name="Lui A."/>
            <person name="MacDonald P.J.P."/>
            <person name="Mehta T."/>
            <person name="Montmayeur A."/>
            <person name="Murphy C."/>
            <person name="Neiman D."/>
            <person name="Pearson M."/>
            <person name="Priest M."/>
            <person name="Roberts A."/>
            <person name="Saif S."/>
            <person name="Shea T."/>
            <person name="Shenoy N."/>
            <person name="Sisk P."/>
            <person name="Stolte C."/>
            <person name="Sykes S."/>
            <person name="Yandava C."/>
            <person name="Wortman J."/>
            <person name="Nusbaum C."/>
            <person name="Birren B."/>
        </authorList>
    </citation>
    <scope>NUCLEOTIDE SEQUENCE</scope>
    <source>
        <strain evidence="4">R3-111a-1</strain>
    </source>
</reference>
<evidence type="ECO:0000313" key="6">
    <source>
        <dbReference type="Proteomes" id="UP000006039"/>
    </source>
</evidence>
<dbReference type="GO" id="GO:0006446">
    <property type="term" value="P:regulation of translational initiation"/>
    <property type="evidence" value="ECO:0007669"/>
    <property type="project" value="TreeGrafter"/>
</dbReference>
<reference evidence="5" key="5">
    <citation type="submission" date="2018-04" db="UniProtKB">
        <authorList>
            <consortium name="EnsemblFungi"/>
        </authorList>
    </citation>
    <scope>IDENTIFICATION</scope>
    <source>
        <strain evidence="5">R3-111a-1</strain>
    </source>
</reference>
<dbReference type="InterPro" id="IPR036956">
    <property type="entry name" value="Impact_N_sf"/>
</dbReference>
<dbReference type="GO" id="GO:0005737">
    <property type="term" value="C:cytoplasm"/>
    <property type="evidence" value="ECO:0007669"/>
    <property type="project" value="TreeGrafter"/>
</dbReference>
<comment type="similarity">
    <text evidence="1">Belongs to the IMPACT family.</text>
</comment>
<feature type="domain" description="Impact N-terminal" evidence="3">
    <location>
        <begin position="293"/>
        <end position="400"/>
    </location>
</feature>
<evidence type="ECO:0000259" key="3">
    <source>
        <dbReference type="Pfam" id="PF01205"/>
    </source>
</evidence>
<dbReference type="EnsemblFungi" id="EJT80544">
    <property type="protein sequence ID" value="EJT80544"/>
    <property type="gene ID" value="GGTG_00540"/>
</dbReference>
<evidence type="ECO:0000256" key="1">
    <source>
        <dbReference type="ARBA" id="ARBA00007665"/>
    </source>
</evidence>
<dbReference type="OrthoDB" id="514070at2759"/>
<feature type="region of interest" description="Disordered" evidence="2">
    <location>
        <begin position="75"/>
        <end position="127"/>
    </location>
</feature>
<sequence length="580" mass="61917">MTTQQDVQELLRLLVGARKLPMLQAMSHVKALQTVGLKSIQQVAEAPLPDVERAVPDAKAARSLHNACKAAVKRGDAGAGGADAAGGKRPASGAGGGGGVSSKRARPGGSRSSLGEEGGLFGMPEQMTPDELETSLALPADTDEARIASAALETNRAPLVLAFAVELLRYTMPEQPPSSRLSMAQAVVAANSRYKAHSLGIESATPAEREGWGEGQPKVRVMGREIHVLKRGGYTWNGEESIADSSAGAEDAGDAAPHTDPSQSQTQLLGTPRATPQQRQLLAWSTSQSISLKDSTFIARATHMPDPAERKKLVSSLMAQYPHLKTATHNAWAYRARPPGSSRVVEEKFDDGETGCGALILQMLRDADVIDTLVVLTRWFGGKFLGPDRFRLMRNCVGGALSERMRLTGTNAGLGGEAVWGLDVEAMRSKSTVRGAGPPARHHETTVVGMQIHRPESARNYLLRSFATAEPPTTDLGTDAKEENKTEGGAVSGGGKKTAGAKKKTQKEINLEKEENLGLLLGALRLLYDSWADHLTVADLDQRAWDWYTSVRPSVDSGPSGWGAKGTLELQKILNLRRKA</sequence>
<reference evidence="6" key="1">
    <citation type="submission" date="2010-07" db="EMBL/GenBank/DDBJ databases">
        <title>The genome sequence of Gaeumannomyces graminis var. tritici strain R3-111a-1.</title>
        <authorList>
            <consortium name="The Broad Institute Genome Sequencing Platform"/>
            <person name="Ma L.-J."/>
            <person name="Dead R."/>
            <person name="Young S."/>
            <person name="Zeng Q."/>
            <person name="Koehrsen M."/>
            <person name="Alvarado L."/>
            <person name="Berlin A."/>
            <person name="Chapman S.B."/>
            <person name="Chen Z."/>
            <person name="Freedman E."/>
            <person name="Gellesch M."/>
            <person name="Goldberg J."/>
            <person name="Griggs A."/>
            <person name="Gujja S."/>
            <person name="Heilman E.R."/>
            <person name="Heiman D."/>
            <person name="Hepburn T."/>
            <person name="Howarth C."/>
            <person name="Jen D."/>
            <person name="Larson L."/>
            <person name="Mehta T."/>
            <person name="Neiman D."/>
            <person name="Pearson M."/>
            <person name="Roberts A."/>
            <person name="Saif S."/>
            <person name="Shea T."/>
            <person name="Shenoy N."/>
            <person name="Sisk P."/>
            <person name="Stolte C."/>
            <person name="Sykes S."/>
            <person name="Walk T."/>
            <person name="White J."/>
            <person name="Yandava C."/>
            <person name="Haas B."/>
            <person name="Nusbaum C."/>
            <person name="Birren B."/>
        </authorList>
    </citation>
    <scope>NUCLEOTIDE SEQUENCE [LARGE SCALE GENOMIC DNA]</scope>
    <source>
        <strain evidence="6">R3-111a-1</strain>
    </source>
</reference>
<dbReference type="SUPFAM" id="SSF54211">
    <property type="entry name" value="Ribosomal protein S5 domain 2-like"/>
    <property type="match status" value="1"/>
</dbReference>
<name>J3NH04_GAET3</name>
<dbReference type="EMBL" id="GL385395">
    <property type="protein sequence ID" value="EJT80544.1"/>
    <property type="molecule type" value="Genomic_DNA"/>
</dbReference>
<feature type="region of interest" description="Disordered" evidence="2">
    <location>
        <begin position="470"/>
        <end position="503"/>
    </location>
</feature>
<dbReference type="Gene3D" id="3.30.230.30">
    <property type="entry name" value="Impact, N-terminal domain"/>
    <property type="match status" value="1"/>
</dbReference>
<evidence type="ECO:0000313" key="5">
    <source>
        <dbReference type="EnsemblFungi" id="EJT80544"/>
    </source>
</evidence>
<dbReference type="AlphaFoldDB" id="J3NH04"/>
<dbReference type="InterPro" id="IPR001498">
    <property type="entry name" value="Impact_N"/>
</dbReference>
<dbReference type="RefSeq" id="XP_009216553.1">
    <property type="nucleotide sequence ID" value="XM_009218289.1"/>
</dbReference>
<dbReference type="Pfam" id="PF01205">
    <property type="entry name" value="Impact_N"/>
    <property type="match status" value="1"/>
</dbReference>
<dbReference type="HOGENOM" id="CLU_031573_0_0_1"/>
<dbReference type="PROSITE" id="PS00910">
    <property type="entry name" value="UPF0029"/>
    <property type="match status" value="1"/>
</dbReference>
<reference evidence="5" key="4">
    <citation type="journal article" date="2015" name="G3 (Bethesda)">
        <title>Genome sequences of three phytopathogenic species of the Magnaporthaceae family of fungi.</title>
        <authorList>
            <person name="Okagaki L.H."/>
            <person name="Nunes C.C."/>
            <person name="Sailsbery J."/>
            <person name="Clay B."/>
            <person name="Brown D."/>
            <person name="John T."/>
            <person name="Oh Y."/>
            <person name="Young N."/>
            <person name="Fitzgerald M."/>
            <person name="Haas B.J."/>
            <person name="Zeng Q."/>
            <person name="Young S."/>
            <person name="Adiconis X."/>
            <person name="Fan L."/>
            <person name="Levin J.Z."/>
            <person name="Mitchell T.K."/>
            <person name="Okubara P.A."/>
            <person name="Farman M.L."/>
            <person name="Kohn L.M."/>
            <person name="Birren B."/>
            <person name="Ma L.-J."/>
            <person name="Dean R.A."/>
        </authorList>
    </citation>
    <scope>NUCLEOTIDE SEQUENCE</scope>
    <source>
        <strain evidence="5">R3-111a-1</strain>
    </source>
</reference>
<feature type="compositionally biased region" description="Polar residues" evidence="2">
    <location>
        <begin position="260"/>
        <end position="276"/>
    </location>
</feature>
<dbReference type="STRING" id="644352.J3NH04"/>
<dbReference type="GO" id="GO:0140469">
    <property type="term" value="P:GCN2-mediated signaling"/>
    <property type="evidence" value="ECO:0007669"/>
    <property type="project" value="TreeGrafter"/>
</dbReference>
<gene>
    <name evidence="5" type="primary">20340998</name>
    <name evidence="4" type="ORF">GGTG_00540</name>
</gene>
<protein>
    <recommendedName>
        <fullName evidence="3">Impact N-terminal domain-containing protein</fullName>
    </recommendedName>
</protein>
<reference evidence="4" key="2">
    <citation type="submission" date="2010-07" db="EMBL/GenBank/DDBJ databases">
        <authorList>
            <consortium name="The Broad Institute Genome Sequencing Platform"/>
            <consortium name="Broad Institute Genome Sequencing Center for Infectious Disease"/>
            <person name="Ma L.-J."/>
            <person name="Dead R."/>
            <person name="Young S."/>
            <person name="Zeng Q."/>
            <person name="Koehrsen M."/>
            <person name="Alvarado L."/>
            <person name="Berlin A."/>
            <person name="Chapman S.B."/>
            <person name="Chen Z."/>
            <person name="Freedman E."/>
            <person name="Gellesch M."/>
            <person name="Goldberg J."/>
            <person name="Griggs A."/>
            <person name="Gujja S."/>
            <person name="Heilman E.R."/>
            <person name="Heiman D."/>
            <person name="Hepburn T."/>
            <person name="Howarth C."/>
            <person name="Jen D."/>
            <person name="Larson L."/>
            <person name="Mehta T."/>
            <person name="Neiman D."/>
            <person name="Pearson M."/>
            <person name="Roberts A."/>
            <person name="Saif S."/>
            <person name="Shea T."/>
            <person name="Shenoy N."/>
            <person name="Sisk P."/>
            <person name="Stolte C."/>
            <person name="Sykes S."/>
            <person name="Walk T."/>
            <person name="White J."/>
            <person name="Yandava C."/>
            <person name="Haas B."/>
            <person name="Nusbaum C."/>
            <person name="Birren B."/>
        </authorList>
    </citation>
    <scope>NUCLEOTIDE SEQUENCE</scope>
    <source>
        <strain evidence="4">R3-111a-1</strain>
    </source>
</reference>
<dbReference type="GeneID" id="20340998"/>
<dbReference type="InterPro" id="IPR023582">
    <property type="entry name" value="Impact"/>
</dbReference>
<evidence type="ECO:0000313" key="4">
    <source>
        <dbReference type="EMBL" id="EJT80544.1"/>
    </source>
</evidence>
<feature type="compositionally biased region" description="Low complexity" evidence="2">
    <location>
        <begin position="244"/>
        <end position="256"/>
    </location>
</feature>
<evidence type="ECO:0000256" key="2">
    <source>
        <dbReference type="SAM" id="MobiDB-lite"/>
    </source>
</evidence>
<feature type="region of interest" description="Disordered" evidence="2">
    <location>
        <begin position="244"/>
        <end position="276"/>
    </location>
</feature>
<dbReference type="PANTHER" id="PTHR16301">
    <property type="entry name" value="IMPACT-RELATED"/>
    <property type="match status" value="1"/>
</dbReference>
<dbReference type="PANTHER" id="PTHR16301:SF4">
    <property type="entry name" value="IMPACT N-TERMINAL DOMAIN-CONTAINING PROTEIN"/>
    <property type="match status" value="1"/>
</dbReference>
<dbReference type="eggNOG" id="KOG3299">
    <property type="taxonomic scope" value="Eukaryota"/>
</dbReference>
<organism evidence="4">
    <name type="scientific">Gaeumannomyces tritici (strain R3-111a-1)</name>
    <name type="common">Wheat and barley take-all root rot fungus</name>
    <name type="synonym">Gaeumannomyces graminis var. tritici</name>
    <dbReference type="NCBI Taxonomy" id="644352"/>
    <lineage>
        <taxon>Eukaryota</taxon>
        <taxon>Fungi</taxon>
        <taxon>Dikarya</taxon>
        <taxon>Ascomycota</taxon>
        <taxon>Pezizomycotina</taxon>
        <taxon>Sordariomycetes</taxon>
        <taxon>Sordariomycetidae</taxon>
        <taxon>Magnaporthales</taxon>
        <taxon>Magnaporthaceae</taxon>
        <taxon>Gaeumannomyces</taxon>
    </lineage>
</organism>
<dbReference type="VEuPathDB" id="FungiDB:GGTG_00540"/>
<accession>J3NH04</accession>
<dbReference type="InterPro" id="IPR020568">
    <property type="entry name" value="Ribosomal_Su5_D2-typ_SF"/>
</dbReference>
<dbReference type="Proteomes" id="UP000006039">
    <property type="component" value="Unassembled WGS sequence"/>
</dbReference>